<keyword evidence="2" id="KW-0489">Methyltransferase</keyword>
<name>A0A7C1BGH0_UNCW3</name>
<dbReference type="GO" id="GO:0000179">
    <property type="term" value="F:rRNA (adenine-N6,N6-)-dimethyltransferase activity"/>
    <property type="evidence" value="ECO:0007669"/>
    <property type="project" value="InterPro"/>
</dbReference>
<dbReference type="InterPro" id="IPR029063">
    <property type="entry name" value="SAM-dependent_MTases_sf"/>
</dbReference>
<organism evidence="2">
    <name type="scientific">candidate division WOR-3 bacterium</name>
    <dbReference type="NCBI Taxonomy" id="2052148"/>
    <lineage>
        <taxon>Bacteria</taxon>
        <taxon>Bacteria division WOR-3</taxon>
    </lineage>
</organism>
<dbReference type="CDD" id="cd02440">
    <property type="entry name" value="AdoMet_MTases"/>
    <property type="match status" value="1"/>
</dbReference>
<evidence type="ECO:0000259" key="1">
    <source>
        <dbReference type="Pfam" id="PF08241"/>
    </source>
</evidence>
<proteinExistence type="predicted"/>
<dbReference type="Pfam" id="PF08241">
    <property type="entry name" value="Methyltransf_11"/>
    <property type="match status" value="1"/>
</dbReference>
<feature type="domain" description="Methyltransferase type 11" evidence="1">
    <location>
        <begin position="62"/>
        <end position="109"/>
    </location>
</feature>
<accession>A0A7C1BGH0</accession>
<dbReference type="EMBL" id="DRBW01000202">
    <property type="protein sequence ID" value="HDM90628.1"/>
    <property type="molecule type" value="Genomic_DNA"/>
</dbReference>
<comment type="caution">
    <text evidence="2">The sequence shown here is derived from an EMBL/GenBank/DDBJ whole genome shotgun (WGS) entry which is preliminary data.</text>
</comment>
<dbReference type="Pfam" id="PF13489">
    <property type="entry name" value="Methyltransf_23"/>
    <property type="match status" value="1"/>
</dbReference>
<sequence>MRDQVKFFVSKCAEWFEWGEPILEVGALQVPGQEGYADLRPFFPGKEYIGVDLRPGPGVDRIEDAQSLSFGDEVIGSVICCETLEHIPDALQAVREMIRVLRPGGTLLITSVMKFEIHDYPSDYWRFTPEAFAFLLRELPLFAVFYEGKPSFPTGVFGLGFKADGEELESRVSEFARELESSTKGWAEPLRLYALKRGTPRRPGMLFQPRQGAIRYQYSIDSGESATAARLLEMVPSGSRVLEVGCGTGHMSIYLRDRLGCEVIAVEVDPEAAREAEHKGVEVVVGDIEDQATLERLRGPFDCAVFADVLEHLRRPDVVLRRIKGLIIPTGTVLASVPNVAFVGVVAELVKGEFRYRDLGILDRDHLRFFTRKTVVELFEKAGYWVDTLEGVKVPLEDTEFSAEPELTSFLARYNPDSLYYEYVIRAVPLPHRIEDRLADMRRLQTRLQEITVKHQQEVDVLVERIGELEAELGERQRILQEIFSSRGWKLLQWLRRIKRLSKMRRKEHDAK</sequence>
<dbReference type="SUPFAM" id="SSF53335">
    <property type="entry name" value="S-adenosyl-L-methionine-dependent methyltransferases"/>
    <property type="match status" value="2"/>
</dbReference>
<dbReference type="Proteomes" id="UP000885931">
    <property type="component" value="Unassembled WGS sequence"/>
</dbReference>
<evidence type="ECO:0000313" key="2">
    <source>
        <dbReference type="EMBL" id="HDM90628.1"/>
    </source>
</evidence>
<keyword evidence="2" id="KW-0808">Transferase</keyword>
<dbReference type="PROSITE" id="PS01131">
    <property type="entry name" value="RRNA_A_DIMETH"/>
    <property type="match status" value="1"/>
</dbReference>
<reference evidence="2" key="1">
    <citation type="journal article" date="2020" name="mSystems">
        <title>Genome- and Community-Level Interaction Insights into Carbon Utilization and Element Cycling Functions of Hydrothermarchaeota in Hydrothermal Sediment.</title>
        <authorList>
            <person name="Zhou Z."/>
            <person name="Liu Y."/>
            <person name="Xu W."/>
            <person name="Pan J."/>
            <person name="Luo Z.H."/>
            <person name="Li M."/>
        </authorList>
    </citation>
    <scope>NUCLEOTIDE SEQUENCE [LARGE SCALE GENOMIC DNA]</scope>
    <source>
        <strain evidence="2">HyVt-237</strain>
    </source>
</reference>
<protein>
    <submittedName>
        <fullName evidence="2">Methyltransferase domain-containing protein</fullName>
    </submittedName>
</protein>
<dbReference type="Gene3D" id="3.40.50.150">
    <property type="entry name" value="Vaccinia Virus protein VP39"/>
    <property type="match status" value="2"/>
</dbReference>
<gene>
    <name evidence="2" type="ORF">ENG67_05430</name>
</gene>
<dbReference type="InterPro" id="IPR020596">
    <property type="entry name" value="rRNA_Ade_Mease_Trfase_CS"/>
</dbReference>
<dbReference type="PANTHER" id="PTHR43861">
    <property type="entry name" value="TRANS-ACONITATE 2-METHYLTRANSFERASE-RELATED"/>
    <property type="match status" value="1"/>
</dbReference>
<dbReference type="InterPro" id="IPR013216">
    <property type="entry name" value="Methyltransf_11"/>
</dbReference>
<dbReference type="AlphaFoldDB" id="A0A7C1BGH0"/>